<keyword evidence="3" id="KW-1185">Reference proteome</keyword>
<dbReference type="PANTHER" id="PTHR33678">
    <property type="entry name" value="BLL1576 PROTEIN"/>
    <property type="match status" value="1"/>
</dbReference>
<dbReference type="AlphaFoldDB" id="A0A8J3I1Z8"/>
<protein>
    <recommendedName>
        <fullName evidence="1">Transposase IS66 central domain-containing protein</fullName>
    </recommendedName>
</protein>
<comment type="caution">
    <text evidence="2">The sequence shown here is derived from an EMBL/GenBank/DDBJ whole genome shotgun (WGS) entry which is preliminary data.</text>
</comment>
<proteinExistence type="predicted"/>
<dbReference type="Proteomes" id="UP000612362">
    <property type="component" value="Unassembled WGS sequence"/>
</dbReference>
<evidence type="ECO:0000259" key="1">
    <source>
        <dbReference type="Pfam" id="PF03050"/>
    </source>
</evidence>
<reference evidence="2" key="1">
    <citation type="submission" date="2020-10" db="EMBL/GenBank/DDBJ databases">
        <title>Taxonomic study of unclassified bacteria belonging to the class Ktedonobacteria.</title>
        <authorList>
            <person name="Yabe S."/>
            <person name="Wang C.M."/>
            <person name="Zheng Y."/>
            <person name="Sakai Y."/>
            <person name="Cavaletti L."/>
            <person name="Monciardini P."/>
            <person name="Donadio S."/>
        </authorList>
    </citation>
    <scope>NUCLEOTIDE SEQUENCE</scope>
    <source>
        <strain evidence="2">SOSP1-1</strain>
    </source>
</reference>
<dbReference type="InterPro" id="IPR004291">
    <property type="entry name" value="Transposase_IS66_central"/>
</dbReference>
<gene>
    <name evidence="2" type="ORF">KSX_67200</name>
</gene>
<dbReference type="RefSeq" id="WP_220197755.1">
    <property type="nucleotide sequence ID" value="NZ_BNJF01000004.1"/>
</dbReference>
<sequence length="153" mass="17196">MGFESREKVAQSVGTSTRKISCRTRNTLLGQSMSPGALQALVQRCATHLIPVEERIKEALKAAEVLHQDETGCYVMGQCHWVHVSATARLTHYACHPKRGGEALDAIGILPTFQDISVRDGWKSYQRYDCAHALCNVHHLRELTFMAEQHHQM</sequence>
<organism evidence="2 3">
    <name type="scientific">Ktedonospora formicarum</name>
    <dbReference type="NCBI Taxonomy" id="2778364"/>
    <lineage>
        <taxon>Bacteria</taxon>
        <taxon>Bacillati</taxon>
        <taxon>Chloroflexota</taxon>
        <taxon>Ktedonobacteria</taxon>
        <taxon>Ktedonobacterales</taxon>
        <taxon>Ktedonobacteraceae</taxon>
        <taxon>Ktedonospora</taxon>
    </lineage>
</organism>
<feature type="domain" description="Transposase IS66 central" evidence="1">
    <location>
        <begin position="30"/>
        <end position="150"/>
    </location>
</feature>
<dbReference type="Pfam" id="PF03050">
    <property type="entry name" value="DDE_Tnp_IS66"/>
    <property type="match status" value="1"/>
</dbReference>
<dbReference type="PANTHER" id="PTHR33678:SF1">
    <property type="entry name" value="BLL1576 PROTEIN"/>
    <property type="match status" value="1"/>
</dbReference>
<dbReference type="EMBL" id="BNJF01000004">
    <property type="protein sequence ID" value="GHO48557.1"/>
    <property type="molecule type" value="Genomic_DNA"/>
</dbReference>
<name>A0A8J3I1Z8_9CHLR</name>
<evidence type="ECO:0000313" key="2">
    <source>
        <dbReference type="EMBL" id="GHO48557.1"/>
    </source>
</evidence>
<dbReference type="InterPro" id="IPR052344">
    <property type="entry name" value="Transposase-related"/>
</dbReference>
<accession>A0A8J3I1Z8</accession>
<evidence type="ECO:0000313" key="3">
    <source>
        <dbReference type="Proteomes" id="UP000612362"/>
    </source>
</evidence>